<dbReference type="GO" id="GO:0000329">
    <property type="term" value="C:fungal-type vacuole membrane"/>
    <property type="evidence" value="ECO:0007669"/>
    <property type="project" value="TreeGrafter"/>
</dbReference>
<dbReference type="Pfam" id="PF04193">
    <property type="entry name" value="PQ-loop"/>
    <property type="match status" value="2"/>
</dbReference>
<dbReference type="HOGENOM" id="CLU_013030_0_0_1"/>
<dbReference type="eggNOG" id="KOG2913">
    <property type="taxonomic scope" value="Eukaryota"/>
</dbReference>
<evidence type="ECO:0000256" key="3">
    <source>
        <dbReference type="ARBA" id="ARBA00022989"/>
    </source>
</evidence>
<feature type="region of interest" description="Disordered" evidence="7">
    <location>
        <begin position="714"/>
        <end position="737"/>
    </location>
</feature>
<name>A0A061H2F3_9BASI</name>
<feature type="transmembrane region" description="Helical" evidence="8">
    <location>
        <begin position="611"/>
        <end position="634"/>
    </location>
</feature>
<feature type="compositionally biased region" description="Low complexity" evidence="7">
    <location>
        <begin position="151"/>
        <end position="165"/>
    </location>
</feature>
<dbReference type="PANTHER" id="PTHR16201:SF34">
    <property type="entry name" value="LYSOSOMAL AMINO ACID TRANSPORTER 1"/>
    <property type="match status" value="1"/>
</dbReference>
<dbReference type="FunFam" id="1.20.1280.290:FF:000028">
    <property type="entry name" value="Vacuolar membrane protein, putative"/>
    <property type="match status" value="1"/>
</dbReference>
<dbReference type="AlphaFoldDB" id="A0A061H2F3"/>
<keyword evidence="4 8" id="KW-0472">Membrane</keyword>
<feature type="region of interest" description="Disordered" evidence="7">
    <location>
        <begin position="749"/>
        <end position="792"/>
    </location>
</feature>
<evidence type="ECO:0000256" key="1">
    <source>
        <dbReference type="ARBA" id="ARBA00004141"/>
    </source>
</evidence>
<keyword evidence="3 8" id="KW-1133">Transmembrane helix</keyword>
<dbReference type="GeneID" id="19319986"/>
<dbReference type="InterPro" id="IPR006603">
    <property type="entry name" value="PQ-loop_rpt"/>
</dbReference>
<evidence type="ECO:0000256" key="7">
    <source>
        <dbReference type="SAM" id="MobiDB-lite"/>
    </source>
</evidence>
<comment type="subcellular location">
    <subcellularLocation>
        <location evidence="1">Membrane</location>
        <topology evidence="1">Multi-pass membrane protein</topology>
    </subcellularLocation>
</comment>
<accession>A0A061H2F3</accession>
<feature type="compositionally biased region" description="Low complexity" evidence="7">
    <location>
        <begin position="763"/>
        <end position="782"/>
    </location>
</feature>
<organism evidence="9 10">
    <name type="scientific">Pseudozyma flocculosa PF-1</name>
    <dbReference type="NCBI Taxonomy" id="1277687"/>
    <lineage>
        <taxon>Eukaryota</taxon>
        <taxon>Fungi</taxon>
        <taxon>Dikarya</taxon>
        <taxon>Basidiomycota</taxon>
        <taxon>Ustilaginomycotina</taxon>
        <taxon>Ustilaginomycetes</taxon>
        <taxon>Ustilaginales</taxon>
        <taxon>Ustilaginaceae</taxon>
        <taxon>Pseudozyma</taxon>
    </lineage>
</organism>
<keyword evidence="2 8" id="KW-0812">Transmembrane</keyword>
<reference evidence="9 10" key="1">
    <citation type="journal article" date="2013" name="Plant Cell">
        <title>The transition from a phytopathogenic smut ancestor to an anamorphic biocontrol agent deciphered by comparative whole-genome analysis.</title>
        <authorList>
            <person name="Lefebvre F."/>
            <person name="Joly D.L."/>
            <person name="Labbe C."/>
            <person name="Teichmann B."/>
            <person name="Linning R."/>
            <person name="Belzile F."/>
            <person name="Bakkeren G."/>
            <person name="Belanger R.R."/>
        </authorList>
    </citation>
    <scope>NUCLEOTIDE SEQUENCE [LARGE SCALE GENOMIC DNA]</scope>
    <source>
        <strain evidence="9 10">PF-1</strain>
    </source>
</reference>
<dbReference type="FunFam" id="1.20.1280.290:FF:000009">
    <property type="entry name" value="PQ loop repeat family protein"/>
    <property type="match status" value="1"/>
</dbReference>
<protein>
    <submittedName>
        <fullName evidence="9">Uncharacterized protein</fullName>
    </submittedName>
</protein>
<dbReference type="PANTHER" id="PTHR16201">
    <property type="entry name" value="SEVEN TRANSMEMBRANE PROTEIN 1-RELATED"/>
    <property type="match status" value="1"/>
</dbReference>
<feature type="transmembrane region" description="Helical" evidence="8">
    <location>
        <begin position="82"/>
        <end position="102"/>
    </location>
</feature>
<feature type="transmembrane region" description="Helical" evidence="8">
    <location>
        <begin position="654"/>
        <end position="675"/>
    </location>
</feature>
<dbReference type="GO" id="GO:0015174">
    <property type="term" value="F:basic amino acid transmembrane transporter activity"/>
    <property type="evidence" value="ECO:0007669"/>
    <property type="project" value="TreeGrafter"/>
</dbReference>
<feature type="compositionally biased region" description="Low complexity" evidence="7">
    <location>
        <begin position="327"/>
        <end position="350"/>
    </location>
</feature>
<evidence type="ECO:0000256" key="5">
    <source>
        <dbReference type="ARBA" id="ARBA00038039"/>
    </source>
</evidence>
<dbReference type="OrthoDB" id="8048523at2759"/>
<dbReference type="SMART" id="SM00679">
    <property type="entry name" value="CTNS"/>
    <property type="match status" value="2"/>
</dbReference>
<feature type="region of interest" description="Disordered" evidence="7">
    <location>
        <begin position="229"/>
        <end position="483"/>
    </location>
</feature>
<dbReference type="Proteomes" id="UP000053664">
    <property type="component" value="Unassembled WGS sequence"/>
</dbReference>
<feature type="region of interest" description="Disordered" evidence="7">
    <location>
        <begin position="147"/>
        <end position="190"/>
    </location>
</feature>
<comment type="catalytic activity">
    <reaction evidence="6">
        <text>L-histidine(out) + L-arginine(in) = L-histidine(in) + L-arginine(out)</text>
        <dbReference type="Rhea" id="RHEA:71063"/>
        <dbReference type="ChEBI" id="CHEBI:32682"/>
        <dbReference type="ChEBI" id="CHEBI:57595"/>
    </reaction>
</comment>
<feature type="compositionally biased region" description="Basic and acidic residues" evidence="7">
    <location>
        <begin position="181"/>
        <end position="190"/>
    </location>
</feature>
<gene>
    <name evidence="9" type="ORF">PFL1_05904</name>
</gene>
<evidence type="ECO:0000256" key="4">
    <source>
        <dbReference type="ARBA" id="ARBA00023136"/>
    </source>
</evidence>
<evidence type="ECO:0000256" key="6">
    <source>
        <dbReference type="ARBA" id="ARBA00050768"/>
    </source>
</evidence>
<sequence length="792" mass="86087">MTMSQLFSWWLPVALRDRQSISDLAGSASFTIWLFAQSPQLLENYRRGSVEGLSPVFLVQWMLGDATNLVGCVLTGQLPFQIAVATYFCCVDLCIMVQYLYYWRKARATMRRSISAITRPVRSRMGSLVSYHPAVHPFAIAPTETSELLPSASSSRRQQSRGSRSPTLARAHSARPPISRRGSEDMEASFHSHTATYRALRDAAMSVAQLADEAARRREPASYFDSVHSHYSHHRHHHHHHHHSHSNQHHVDDRTDRPHRHYPSRRTTGGASMSRSSSRHSASAGASTEPSRRQPQANWTPVTLSPTNEARVLESESEDDEVSGTMLQSTTSLQSHASTQSSASAASSAERLARSRVDLVRSDLTPREGESSDRRGRDMTRTAIRLGLVDKGEDSSSPTPSDGTAKCAGDRRTPSVGPPAESRSGKETQWLEDAAKTTTAAGGIETGPDVSASRAEEDNEATPKRRVDRSGSRPAKSRARSSHSIRRGFGMALMGLMLVVALAEGPDAVASRSTSSGELGAGISGAARHAVRLALDKIRHPATLYFGTLRSVFIASPDGIRTLGTPPLPPAPPTGPTWDRIIGRMSAWTCTVLYMTSRLPQIWENYLRRSVAGLSILLFVAAFMGNLTYSISILVSPAAVGPGRREYLQECLPFLLGSGGTLIFDFIIVVQWWMWSGKSASTTASSMGAIGDGLDDGCGATATTGAMMDGSVAMRAGGTGVEGKGKRRRKRRERESVWRDWEGKRSSMLSNSVVLPHQHHPARTTSPSSSSSPRVSSESTARMTKSVPALIS</sequence>
<evidence type="ECO:0000256" key="2">
    <source>
        <dbReference type="ARBA" id="ARBA00022692"/>
    </source>
</evidence>
<dbReference type="InterPro" id="IPR051415">
    <property type="entry name" value="LAAT-1"/>
</dbReference>
<feature type="compositionally biased region" description="Basic and acidic residues" evidence="7">
    <location>
        <begin position="351"/>
        <end position="380"/>
    </location>
</feature>
<feature type="compositionally biased region" description="Low complexity" evidence="7">
    <location>
        <begin position="265"/>
        <end position="288"/>
    </location>
</feature>
<feature type="compositionally biased region" description="Polar residues" evidence="7">
    <location>
        <begin position="293"/>
        <end position="308"/>
    </location>
</feature>
<dbReference type="GO" id="GO:0034488">
    <property type="term" value="P:basic amino acid transmembrane export from vacuole"/>
    <property type="evidence" value="ECO:0007669"/>
    <property type="project" value="TreeGrafter"/>
</dbReference>
<evidence type="ECO:0000313" key="9">
    <source>
        <dbReference type="EMBL" id="EPQ26583.1"/>
    </source>
</evidence>
<dbReference type="KEGG" id="pfp:PFL1_05904"/>
<evidence type="ECO:0000313" key="10">
    <source>
        <dbReference type="Proteomes" id="UP000053664"/>
    </source>
</evidence>
<dbReference type="Gene3D" id="1.20.1280.290">
    <property type="match status" value="2"/>
</dbReference>
<dbReference type="RefSeq" id="XP_007881630.1">
    <property type="nucleotide sequence ID" value="XM_007883439.1"/>
</dbReference>
<dbReference type="EMBL" id="KE361644">
    <property type="protein sequence ID" value="EPQ26583.1"/>
    <property type="molecule type" value="Genomic_DNA"/>
</dbReference>
<feature type="compositionally biased region" description="Basic and acidic residues" evidence="7">
    <location>
        <begin position="461"/>
        <end position="471"/>
    </location>
</feature>
<proteinExistence type="inferred from homology"/>
<feature type="compositionally biased region" description="Basic residues" evidence="7">
    <location>
        <begin position="230"/>
        <end position="248"/>
    </location>
</feature>
<evidence type="ECO:0000256" key="8">
    <source>
        <dbReference type="SAM" id="Phobius"/>
    </source>
</evidence>
<comment type="similarity">
    <text evidence="5">Belongs to the laat-1 family.</text>
</comment>